<dbReference type="Gene3D" id="3.50.50.60">
    <property type="entry name" value="FAD/NAD(P)-binding domain"/>
    <property type="match status" value="1"/>
</dbReference>
<dbReference type="InterPro" id="IPR007867">
    <property type="entry name" value="GMC_OxRtase_C"/>
</dbReference>
<dbReference type="OrthoDB" id="269227at2759"/>
<dbReference type="PROSITE" id="PS00624">
    <property type="entry name" value="GMC_OXRED_2"/>
    <property type="match status" value="1"/>
</dbReference>
<dbReference type="PANTHER" id="PTHR11552">
    <property type="entry name" value="GLUCOSE-METHANOL-CHOLINE GMC OXIDOREDUCTASE"/>
    <property type="match status" value="1"/>
</dbReference>
<organism evidence="5 6">
    <name type="scientific">Glonium stellatum</name>
    <dbReference type="NCBI Taxonomy" id="574774"/>
    <lineage>
        <taxon>Eukaryota</taxon>
        <taxon>Fungi</taxon>
        <taxon>Dikarya</taxon>
        <taxon>Ascomycota</taxon>
        <taxon>Pezizomycotina</taxon>
        <taxon>Dothideomycetes</taxon>
        <taxon>Pleosporomycetidae</taxon>
        <taxon>Gloniales</taxon>
        <taxon>Gloniaceae</taxon>
        <taxon>Glonium</taxon>
    </lineage>
</organism>
<evidence type="ECO:0000259" key="4">
    <source>
        <dbReference type="PROSITE" id="PS00624"/>
    </source>
</evidence>
<evidence type="ECO:0000256" key="2">
    <source>
        <dbReference type="PIRSR" id="PIRSR000137-1"/>
    </source>
</evidence>
<comment type="similarity">
    <text evidence="1">Belongs to the GMC oxidoreductase family.</text>
</comment>
<keyword evidence="3" id="KW-0285">Flavoprotein</keyword>
<dbReference type="SUPFAM" id="SSF54373">
    <property type="entry name" value="FAD-linked reductases, C-terminal domain"/>
    <property type="match status" value="1"/>
</dbReference>
<accession>A0A8E2EPD8</accession>
<dbReference type="PIRSF" id="PIRSF000137">
    <property type="entry name" value="Alcohol_oxidase"/>
    <property type="match status" value="1"/>
</dbReference>
<keyword evidence="6" id="KW-1185">Reference proteome</keyword>
<proteinExistence type="inferred from homology"/>
<dbReference type="AlphaFoldDB" id="A0A8E2EPD8"/>
<dbReference type="Proteomes" id="UP000250140">
    <property type="component" value="Unassembled WGS sequence"/>
</dbReference>
<dbReference type="GO" id="GO:0050660">
    <property type="term" value="F:flavin adenine dinucleotide binding"/>
    <property type="evidence" value="ECO:0007669"/>
    <property type="project" value="InterPro"/>
</dbReference>
<name>A0A8E2EPD8_9PEZI</name>
<evidence type="ECO:0000313" key="5">
    <source>
        <dbReference type="EMBL" id="OCL02395.1"/>
    </source>
</evidence>
<feature type="domain" description="Glucose-methanol-choline oxidoreductase N-terminal" evidence="4">
    <location>
        <begin position="252"/>
        <end position="266"/>
    </location>
</feature>
<dbReference type="Pfam" id="PF00732">
    <property type="entry name" value="GMC_oxred_N"/>
    <property type="match status" value="1"/>
</dbReference>
<evidence type="ECO:0000313" key="6">
    <source>
        <dbReference type="Proteomes" id="UP000250140"/>
    </source>
</evidence>
<dbReference type="SUPFAM" id="SSF51905">
    <property type="entry name" value="FAD/NAD(P)-binding domain"/>
    <property type="match status" value="1"/>
</dbReference>
<feature type="active site" description="Proton acceptor" evidence="2">
    <location>
        <position position="525"/>
    </location>
</feature>
<dbReference type="InterPro" id="IPR012132">
    <property type="entry name" value="GMC_OxRdtase"/>
</dbReference>
<sequence length="551" mass="59915">MADIIIVGGGTAGCVAASRLREKHPSFSILLIEAGPDVINHPHISSPAEAALLHGSDLDWNYLTVPQRHLDGKPRYNCGVRGLSGGTIINSGGWIRGDARDYDEWAREVNDRRWSYDGLLPYFKRSEHCFNPDADPSQHGFDGPIHTASVTSSGRNYPLRQPILSAWSRLGLSFNPDANNGYPQGIAELVENWRDGKRQIASVAYPLHGVQILTNTVVRRIILDEHRVAVGVECTGQRHLLRLGGEIVLSAGAYRTPQLLMLSGIGDPEQLSKHDIPVLANLPGVGKNLHDHLMFFRYWKLRHPERGLALGSPLFNDPAYVKGGPLDWIVTSPVPISGLKVALEKDEDKPVPLNHPLITGPRSHLEMAVLYAAFGSELIGLQIPLDGTSIMTHCMACLPTSRGSVTLGSTDPAGPPIIDPNYYATETDRFVVREGWRTASRLMLETPEGQEMVSAEIVPPGHICLSSTAPDDLIDERIRIGGSSSFHPAGTASMGSVVDGSLRVYGVQNLRVVDASVIPLPLASHYQAAVYAIAEQAVDIILKDFQDKSVS</sequence>
<dbReference type="Gene3D" id="3.30.560.10">
    <property type="entry name" value="Glucose Oxidase, domain 3"/>
    <property type="match status" value="1"/>
</dbReference>
<evidence type="ECO:0000256" key="1">
    <source>
        <dbReference type="ARBA" id="ARBA00010790"/>
    </source>
</evidence>
<dbReference type="Pfam" id="PF05199">
    <property type="entry name" value="GMC_oxred_C"/>
    <property type="match status" value="1"/>
</dbReference>
<feature type="binding site" evidence="3">
    <location>
        <position position="218"/>
    </location>
    <ligand>
        <name>FAD</name>
        <dbReference type="ChEBI" id="CHEBI:57692"/>
    </ligand>
</feature>
<comment type="cofactor">
    <cofactor evidence="3">
        <name>FAD</name>
        <dbReference type="ChEBI" id="CHEBI:57692"/>
    </cofactor>
</comment>
<dbReference type="PANTHER" id="PTHR11552:SF123">
    <property type="entry name" value="GMC OXIDOREDUCTASE (AFU_ORTHOLOGUE AFUA_2G01770)-RELATED"/>
    <property type="match status" value="1"/>
</dbReference>
<gene>
    <name evidence="5" type="ORF">AOQ84DRAFT_392997</name>
</gene>
<reference evidence="5 6" key="1">
    <citation type="journal article" date="2016" name="Nat. Commun.">
        <title>Ectomycorrhizal ecology is imprinted in the genome of the dominant symbiotic fungus Cenococcum geophilum.</title>
        <authorList>
            <consortium name="DOE Joint Genome Institute"/>
            <person name="Peter M."/>
            <person name="Kohler A."/>
            <person name="Ohm R.A."/>
            <person name="Kuo A."/>
            <person name="Krutzmann J."/>
            <person name="Morin E."/>
            <person name="Arend M."/>
            <person name="Barry K.W."/>
            <person name="Binder M."/>
            <person name="Choi C."/>
            <person name="Clum A."/>
            <person name="Copeland A."/>
            <person name="Grisel N."/>
            <person name="Haridas S."/>
            <person name="Kipfer T."/>
            <person name="LaButti K."/>
            <person name="Lindquist E."/>
            <person name="Lipzen A."/>
            <person name="Maire R."/>
            <person name="Meier B."/>
            <person name="Mihaltcheva S."/>
            <person name="Molinier V."/>
            <person name="Murat C."/>
            <person name="Poggeler S."/>
            <person name="Quandt C.A."/>
            <person name="Sperisen C."/>
            <person name="Tritt A."/>
            <person name="Tisserant E."/>
            <person name="Crous P.W."/>
            <person name="Henrissat B."/>
            <person name="Nehls U."/>
            <person name="Egli S."/>
            <person name="Spatafora J.W."/>
            <person name="Grigoriev I.V."/>
            <person name="Martin F.M."/>
        </authorList>
    </citation>
    <scope>NUCLEOTIDE SEQUENCE [LARGE SCALE GENOMIC DNA]</scope>
    <source>
        <strain evidence="5 6">CBS 207.34</strain>
    </source>
</reference>
<keyword evidence="3" id="KW-0274">FAD</keyword>
<dbReference type="InterPro" id="IPR000172">
    <property type="entry name" value="GMC_OxRdtase_N"/>
</dbReference>
<dbReference type="GO" id="GO:0016614">
    <property type="term" value="F:oxidoreductase activity, acting on CH-OH group of donors"/>
    <property type="evidence" value="ECO:0007669"/>
    <property type="project" value="InterPro"/>
</dbReference>
<protein>
    <submittedName>
        <fullName evidence="5">GMC oxidoreductase</fullName>
    </submittedName>
</protein>
<evidence type="ECO:0000256" key="3">
    <source>
        <dbReference type="PIRSR" id="PIRSR000137-2"/>
    </source>
</evidence>
<dbReference type="InterPro" id="IPR036188">
    <property type="entry name" value="FAD/NAD-bd_sf"/>
</dbReference>
<dbReference type="EMBL" id="KV750963">
    <property type="protein sequence ID" value="OCL02395.1"/>
    <property type="molecule type" value="Genomic_DNA"/>
</dbReference>
<feature type="active site" description="Proton donor" evidence="2">
    <location>
        <position position="487"/>
    </location>
</feature>